<dbReference type="SUPFAM" id="SSF55729">
    <property type="entry name" value="Acyl-CoA N-acyltransferases (Nat)"/>
    <property type="match status" value="1"/>
</dbReference>
<gene>
    <name evidence="2" type="ORF">MESMUL_21670</name>
</gene>
<dbReference type="Pfam" id="PF13508">
    <property type="entry name" value="Acetyltransf_7"/>
    <property type="match status" value="1"/>
</dbReference>
<dbReference type="RefSeq" id="WP_116271014.1">
    <property type="nucleotide sequence ID" value="NZ_BGZJ01000002.1"/>
</dbReference>
<sequence>MLTPVLLSSHPEYVGAARTLYEESFPESERVPFEALIRSCTMDGRFYVFTEGKEVKAMAALAVGKTIMSLVYFAVVPEARNHGAGSELLRWVLSKREGRRLFIDAEDPEPGAPADDIRVRRLGFYQRNGFTSCGFVSEWNGGRYQIWSAGGLITKEEHDAFWEKVKLA</sequence>
<dbReference type="InterPro" id="IPR016181">
    <property type="entry name" value="Acyl_CoA_acyltransferase"/>
</dbReference>
<dbReference type="Gene3D" id="3.40.630.30">
    <property type="match status" value="1"/>
</dbReference>
<proteinExistence type="predicted"/>
<keyword evidence="3" id="KW-1185">Reference proteome</keyword>
<accession>A0A388SGL1</accession>
<dbReference type="PROSITE" id="PS51186">
    <property type="entry name" value="GNAT"/>
    <property type="match status" value="1"/>
</dbReference>
<reference evidence="2 3" key="1">
    <citation type="journal article" date="2018" name="Int. J. Syst. Evol. Microbiol.">
        <title>Mesosutterella multiformis gen. nov., sp. nov., a member of the family Sutterellaceae and Sutterella megalosphaeroides sp. nov., isolated from human faeces.</title>
        <authorList>
            <person name="Sakamoto M."/>
            <person name="Ikeyama N."/>
            <person name="Kunihiro T."/>
            <person name="Iino T."/>
            <person name="Yuki M."/>
            <person name="Ohkuma M."/>
        </authorList>
    </citation>
    <scope>NUCLEOTIDE SEQUENCE [LARGE SCALE GENOMIC DNA]</scope>
    <source>
        <strain evidence="2 3">4NBBH2</strain>
    </source>
</reference>
<evidence type="ECO:0000259" key="1">
    <source>
        <dbReference type="PROSITE" id="PS51186"/>
    </source>
</evidence>
<evidence type="ECO:0000313" key="3">
    <source>
        <dbReference type="Proteomes" id="UP000266091"/>
    </source>
</evidence>
<dbReference type="OrthoDB" id="9127144at2"/>
<dbReference type="CDD" id="cd04301">
    <property type="entry name" value="NAT_SF"/>
    <property type="match status" value="1"/>
</dbReference>
<dbReference type="EMBL" id="BGZJ01000002">
    <property type="protein sequence ID" value="GBO94813.1"/>
    <property type="molecule type" value="Genomic_DNA"/>
</dbReference>
<comment type="caution">
    <text evidence="2">The sequence shown here is derived from an EMBL/GenBank/DDBJ whole genome shotgun (WGS) entry which is preliminary data.</text>
</comment>
<feature type="domain" description="N-acetyltransferase" evidence="1">
    <location>
        <begin position="4"/>
        <end position="168"/>
    </location>
</feature>
<dbReference type="Proteomes" id="UP000266091">
    <property type="component" value="Unassembled WGS sequence"/>
</dbReference>
<dbReference type="InterPro" id="IPR000182">
    <property type="entry name" value="GNAT_dom"/>
</dbReference>
<dbReference type="GO" id="GO:0016747">
    <property type="term" value="F:acyltransferase activity, transferring groups other than amino-acyl groups"/>
    <property type="evidence" value="ECO:0007669"/>
    <property type="project" value="InterPro"/>
</dbReference>
<organism evidence="2 3">
    <name type="scientific">Mesosutterella multiformis</name>
    <dbReference type="NCBI Taxonomy" id="2259133"/>
    <lineage>
        <taxon>Bacteria</taxon>
        <taxon>Pseudomonadati</taxon>
        <taxon>Pseudomonadota</taxon>
        <taxon>Betaproteobacteria</taxon>
        <taxon>Burkholderiales</taxon>
        <taxon>Sutterellaceae</taxon>
        <taxon>Mesosutterella</taxon>
    </lineage>
</organism>
<evidence type="ECO:0000313" key="2">
    <source>
        <dbReference type="EMBL" id="GBO94813.1"/>
    </source>
</evidence>
<name>A0A388SGL1_9BURK</name>
<protein>
    <recommendedName>
        <fullName evidence="1">N-acetyltransferase domain-containing protein</fullName>
    </recommendedName>
</protein>
<accession>A0A401LHJ0</accession>
<dbReference type="AlphaFoldDB" id="A0A388SGL1"/>